<keyword evidence="3" id="KW-1185">Reference proteome</keyword>
<sequence>MLGTWRMSRINNAGEATPHLNHTTTTPKRILRSDRKSNTNKRKKKKNSTCCRFEQTPIASLFLTVFMRRSVEK</sequence>
<name>A0A1J1IQS3_9DIPT</name>
<dbReference type="EMBL" id="CVRI01000058">
    <property type="protein sequence ID" value="CRL02589.1"/>
    <property type="molecule type" value="Genomic_DNA"/>
</dbReference>
<accession>A0A1J1IQS3</accession>
<reference evidence="2 3" key="1">
    <citation type="submission" date="2015-04" db="EMBL/GenBank/DDBJ databases">
        <authorList>
            <person name="Syromyatnikov M.Y."/>
            <person name="Popov V.N."/>
        </authorList>
    </citation>
    <scope>NUCLEOTIDE SEQUENCE [LARGE SCALE GENOMIC DNA]</scope>
</reference>
<dbReference type="Proteomes" id="UP000183832">
    <property type="component" value="Unassembled WGS sequence"/>
</dbReference>
<dbReference type="AlphaFoldDB" id="A0A1J1IQS3"/>
<protein>
    <submittedName>
        <fullName evidence="2">CLUMA_CG016084, isoform A</fullName>
    </submittedName>
</protein>
<evidence type="ECO:0000256" key="1">
    <source>
        <dbReference type="SAM" id="MobiDB-lite"/>
    </source>
</evidence>
<evidence type="ECO:0000313" key="3">
    <source>
        <dbReference type="Proteomes" id="UP000183832"/>
    </source>
</evidence>
<proteinExistence type="predicted"/>
<feature type="compositionally biased region" description="Basic residues" evidence="1">
    <location>
        <begin position="38"/>
        <end position="47"/>
    </location>
</feature>
<gene>
    <name evidence="2" type="ORF">CLUMA_CG016084</name>
</gene>
<feature type="region of interest" description="Disordered" evidence="1">
    <location>
        <begin position="1"/>
        <end position="49"/>
    </location>
</feature>
<evidence type="ECO:0000313" key="2">
    <source>
        <dbReference type="EMBL" id="CRL02589.1"/>
    </source>
</evidence>
<organism evidence="2 3">
    <name type="scientific">Clunio marinus</name>
    <dbReference type="NCBI Taxonomy" id="568069"/>
    <lineage>
        <taxon>Eukaryota</taxon>
        <taxon>Metazoa</taxon>
        <taxon>Ecdysozoa</taxon>
        <taxon>Arthropoda</taxon>
        <taxon>Hexapoda</taxon>
        <taxon>Insecta</taxon>
        <taxon>Pterygota</taxon>
        <taxon>Neoptera</taxon>
        <taxon>Endopterygota</taxon>
        <taxon>Diptera</taxon>
        <taxon>Nematocera</taxon>
        <taxon>Chironomoidea</taxon>
        <taxon>Chironomidae</taxon>
        <taxon>Clunio</taxon>
    </lineage>
</organism>